<accession>K5XAA8</accession>
<proteinExistence type="predicted"/>
<reference evidence="2" key="1">
    <citation type="journal article" date="2012" name="Proc. Natl. Acad. Sci. U.S.A.">
        <title>Genome sequence of the button mushroom Agaricus bisporus reveals mechanisms governing adaptation to a humic-rich ecological niche.</title>
        <authorList>
            <person name="Morin E."/>
            <person name="Kohler A."/>
            <person name="Baker A.R."/>
            <person name="Foulongne-Oriol M."/>
            <person name="Lombard V."/>
            <person name="Nagy L.G."/>
            <person name="Ohm R.A."/>
            <person name="Patyshakuliyeva A."/>
            <person name="Brun A."/>
            <person name="Aerts A.L."/>
            <person name="Bailey A.M."/>
            <person name="Billette C."/>
            <person name="Coutinho P.M."/>
            <person name="Deakin G."/>
            <person name="Doddapaneni H."/>
            <person name="Floudas D."/>
            <person name="Grimwood J."/>
            <person name="Hilden K."/>
            <person name="Kuees U."/>
            <person name="LaButti K.M."/>
            <person name="Lapidus A."/>
            <person name="Lindquist E.A."/>
            <person name="Lucas S.M."/>
            <person name="Murat C."/>
            <person name="Riley R.W."/>
            <person name="Salamov A.A."/>
            <person name="Schmutz J."/>
            <person name="Subramanian V."/>
            <person name="Woesten H.A.B."/>
            <person name="Xu J."/>
            <person name="Eastwood D.C."/>
            <person name="Foster G.D."/>
            <person name="Sonnenberg A.S."/>
            <person name="Cullen D."/>
            <person name="de Vries R.P."/>
            <person name="Lundell T."/>
            <person name="Hibbett D.S."/>
            <person name="Henrissat B."/>
            <person name="Burton K.S."/>
            <person name="Kerrigan R.W."/>
            <person name="Challen M.P."/>
            <person name="Grigoriev I.V."/>
            <person name="Martin F."/>
        </authorList>
    </citation>
    <scope>NUCLEOTIDE SEQUENCE [LARGE SCALE GENOMIC DNA]</scope>
    <source>
        <strain evidence="2">JB137-S8 / ATCC MYA-4627 / FGSC 10392</strain>
    </source>
</reference>
<organism evidence="1 2">
    <name type="scientific">Agaricus bisporus var. burnettii (strain JB137-S8 / ATCC MYA-4627 / FGSC 10392)</name>
    <name type="common">White button mushroom</name>
    <dbReference type="NCBI Taxonomy" id="597362"/>
    <lineage>
        <taxon>Eukaryota</taxon>
        <taxon>Fungi</taxon>
        <taxon>Dikarya</taxon>
        <taxon>Basidiomycota</taxon>
        <taxon>Agaricomycotina</taxon>
        <taxon>Agaricomycetes</taxon>
        <taxon>Agaricomycetidae</taxon>
        <taxon>Agaricales</taxon>
        <taxon>Agaricineae</taxon>
        <taxon>Agaricaceae</taxon>
        <taxon>Agaricus</taxon>
    </lineage>
</organism>
<dbReference type="KEGG" id="abp:AGABI1DRAFT120036"/>
<name>K5XAA8_AGABU</name>
<keyword evidence="2" id="KW-1185">Reference proteome</keyword>
<dbReference type="InParanoid" id="K5XAA8"/>
<dbReference type="HOGENOM" id="CLU_2811770_0_0_1"/>
<dbReference type="EMBL" id="JH971389">
    <property type="protein sequence ID" value="EKM79997.1"/>
    <property type="molecule type" value="Genomic_DNA"/>
</dbReference>
<evidence type="ECO:0000313" key="2">
    <source>
        <dbReference type="Proteomes" id="UP000008493"/>
    </source>
</evidence>
<dbReference type="Proteomes" id="UP000008493">
    <property type="component" value="Unassembled WGS sequence"/>
</dbReference>
<dbReference type="RefSeq" id="XP_007329277.1">
    <property type="nucleotide sequence ID" value="XM_007329215.1"/>
</dbReference>
<sequence length="67" mass="7046">MAASSEADVSVDGVRIEDSLSVVVNKVSGESSFEYSPIVSNCVRIRIGGSGVRRVMLNSSSDSDSYS</sequence>
<protein>
    <submittedName>
        <fullName evidence="1">Uncharacterized protein</fullName>
    </submittedName>
</protein>
<evidence type="ECO:0000313" key="1">
    <source>
        <dbReference type="EMBL" id="EKM79997.1"/>
    </source>
</evidence>
<gene>
    <name evidence="1" type="ORF">AGABI1DRAFT_120036</name>
</gene>
<dbReference type="AlphaFoldDB" id="K5XAA8"/>
<dbReference type="GeneID" id="18825621"/>